<dbReference type="Gene3D" id="1.10.287.110">
    <property type="entry name" value="DnaJ domain"/>
    <property type="match status" value="1"/>
</dbReference>
<dbReference type="SMART" id="SM00271">
    <property type="entry name" value="DnaJ"/>
    <property type="match status" value="1"/>
</dbReference>
<dbReference type="GO" id="GO:0005737">
    <property type="term" value="C:cytoplasm"/>
    <property type="evidence" value="ECO:0007669"/>
    <property type="project" value="TreeGrafter"/>
</dbReference>
<dbReference type="PRINTS" id="PR00625">
    <property type="entry name" value="JDOMAIN"/>
</dbReference>
<dbReference type="InterPro" id="IPR018253">
    <property type="entry name" value="DnaJ_domain_CS"/>
</dbReference>
<dbReference type="PROSITE" id="PS00636">
    <property type="entry name" value="DNAJ_1"/>
    <property type="match status" value="1"/>
</dbReference>
<evidence type="ECO:0000313" key="3">
    <source>
        <dbReference type="EMBL" id="SQB97893.1"/>
    </source>
</evidence>
<proteinExistence type="predicted"/>
<protein>
    <submittedName>
        <fullName evidence="3">Putative co-chaperone with dnaK</fullName>
    </submittedName>
</protein>
<dbReference type="InterPro" id="IPR036869">
    <property type="entry name" value="J_dom_sf"/>
</dbReference>
<dbReference type="PANTHER" id="PTHR43096:SF52">
    <property type="entry name" value="DNAJ HOMOLOG 1, MITOCHONDRIAL-RELATED"/>
    <property type="match status" value="1"/>
</dbReference>
<dbReference type="InterPro" id="IPR008971">
    <property type="entry name" value="HSP40/DnaJ_pept-bd"/>
</dbReference>
<feature type="domain" description="J" evidence="2">
    <location>
        <begin position="4"/>
        <end position="68"/>
    </location>
</feature>
<keyword evidence="1" id="KW-0143">Chaperone</keyword>
<dbReference type="InterPro" id="IPR002939">
    <property type="entry name" value="DnaJ_C"/>
</dbReference>
<accession>A0A2X3BBD4</accession>
<dbReference type="CDD" id="cd10747">
    <property type="entry name" value="DnaJ_C"/>
    <property type="match status" value="1"/>
</dbReference>
<dbReference type="Proteomes" id="UP000250166">
    <property type="component" value="Unassembled WGS sequence"/>
</dbReference>
<dbReference type="SUPFAM" id="SSF49493">
    <property type="entry name" value="HSP40/DnaJ peptide-binding domain"/>
    <property type="match status" value="2"/>
</dbReference>
<sequence>MSKSLYQTLEVSENASQDEIKKAYRKLARKYHPDVNKQKEAEEKFKEINAAYEILSDPDKRAQYDQFGDNMFGGQNFSDFARSQGGMGGVNLDDILSQIFGGGFGGNSGFSGGSFSSRGAGFSGFGGFNGFGDGNSGFSEDLDIHAQLNIPFDLAVLGGKHKISLNGESIEFKIPAGIDNGKSIRVRNKGKKSKSGAVGDLILKISVEPSATYTRNGDNLTKSFDVPLGIALFGGKLSVPTLYKDVTLKIPKDTKNGQKFRLKELGVKNIKNGAMGDLYLQANIINPPLDSLSKPLQDMLEKELLKP</sequence>
<gene>
    <name evidence="3" type="primary">dnaJ1</name>
    <name evidence="3" type="ORF">NCTC13102_00392</name>
</gene>
<evidence type="ECO:0000256" key="1">
    <source>
        <dbReference type="ARBA" id="ARBA00023186"/>
    </source>
</evidence>
<dbReference type="EMBL" id="UAWL01000006">
    <property type="protein sequence ID" value="SQB97893.1"/>
    <property type="molecule type" value="Genomic_DNA"/>
</dbReference>
<dbReference type="PROSITE" id="PS50076">
    <property type="entry name" value="DNAJ_2"/>
    <property type="match status" value="1"/>
</dbReference>
<dbReference type="InterPro" id="IPR001623">
    <property type="entry name" value="DnaJ_domain"/>
</dbReference>
<dbReference type="Pfam" id="PF01556">
    <property type="entry name" value="DnaJ_C"/>
    <property type="match status" value="1"/>
</dbReference>
<organism evidence="3 4">
    <name type="scientific">Helicobacter fennelliae</name>
    <dbReference type="NCBI Taxonomy" id="215"/>
    <lineage>
        <taxon>Bacteria</taxon>
        <taxon>Pseudomonadati</taxon>
        <taxon>Campylobacterota</taxon>
        <taxon>Epsilonproteobacteria</taxon>
        <taxon>Campylobacterales</taxon>
        <taxon>Helicobacteraceae</taxon>
        <taxon>Helicobacter</taxon>
    </lineage>
</organism>
<dbReference type="RefSeq" id="WP_023946745.1">
    <property type="nucleotide sequence ID" value="NZ_JAERIV010000001.1"/>
</dbReference>
<dbReference type="Pfam" id="PF00226">
    <property type="entry name" value="DnaJ"/>
    <property type="match status" value="1"/>
</dbReference>
<dbReference type="SUPFAM" id="SSF46565">
    <property type="entry name" value="Chaperone J-domain"/>
    <property type="match status" value="1"/>
</dbReference>
<dbReference type="GO" id="GO:0042026">
    <property type="term" value="P:protein refolding"/>
    <property type="evidence" value="ECO:0007669"/>
    <property type="project" value="TreeGrafter"/>
</dbReference>
<dbReference type="Gene3D" id="2.60.260.20">
    <property type="entry name" value="Urease metallochaperone UreE, N-terminal domain"/>
    <property type="match status" value="2"/>
</dbReference>
<dbReference type="PANTHER" id="PTHR43096">
    <property type="entry name" value="DNAJ HOMOLOG 1, MITOCHONDRIAL-RELATED"/>
    <property type="match status" value="1"/>
</dbReference>
<dbReference type="FunFam" id="1.10.287.110:FF:000204">
    <property type="entry name" value="Co-chaperone-curved DNA binding protein A"/>
    <property type="match status" value="1"/>
</dbReference>
<reference evidence="3 4" key="1">
    <citation type="submission" date="2018-06" db="EMBL/GenBank/DDBJ databases">
        <authorList>
            <consortium name="Pathogen Informatics"/>
            <person name="Doyle S."/>
        </authorList>
    </citation>
    <scope>NUCLEOTIDE SEQUENCE [LARGE SCALE GENOMIC DNA]</scope>
    <source>
        <strain evidence="3 4">NCTC13102</strain>
    </source>
</reference>
<dbReference type="GO" id="GO:0051082">
    <property type="term" value="F:unfolded protein binding"/>
    <property type="evidence" value="ECO:0007669"/>
    <property type="project" value="InterPro"/>
</dbReference>
<evidence type="ECO:0000259" key="2">
    <source>
        <dbReference type="PROSITE" id="PS50076"/>
    </source>
</evidence>
<name>A0A2X3BBD4_9HELI</name>
<dbReference type="CDD" id="cd06257">
    <property type="entry name" value="DnaJ"/>
    <property type="match status" value="1"/>
</dbReference>
<dbReference type="AlphaFoldDB" id="A0A2X3BBD4"/>
<evidence type="ECO:0000313" key="4">
    <source>
        <dbReference type="Proteomes" id="UP000250166"/>
    </source>
</evidence>